<feature type="transmembrane region" description="Helical" evidence="7">
    <location>
        <begin position="21"/>
        <end position="40"/>
    </location>
</feature>
<dbReference type="InterPro" id="IPR036259">
    <property type="entry name" value="MFS_trans_sf"/>
</dbReference>
<dbReference type="PANTHER" id="PTHR23513">
    <property type="entry name" value="INTEGRAL MEMBRANE EFFLUX PROTEIN-RELATED"/>
    <property type="match status" value="1"/>
</dbReference>
<reference evidence="8 9" key="1">
    <citation type="submission" date="2020-04" db="EMBL/GenBank/DDBJ databases">
        <authorList>
            <person name="Klaysubun C."/>
            <person name="Duangmal K."/>
            <person name="Lipun K."/>
        </authorList>
    </citation>
    <scope>NUCLEOTIDE SEQUENCE [LARGE SCALE GENOMIC DNA]</scope>
    <source>
        <strain evidence="8 9">JCM 11839</strain>
    </source>
</reference>
<proteinExistence type="predicted"/>
<evidence type="ECO:0000256" key="5">
    <source>
        <dbReference type="ARBA" id="ARBA00022989"/>
    </source>
</evidence>
<keyword evidence="2" id="KW-0813">Transport</keyword>
<organism evidence="8 9">
    <name type="scientific">Pseudonocardia xinjiangensis</name>
    <dbReference type="NCBI Taxonomy" id="75289"/>
    <lineage>
        <taxon>Bacteria</taxon>
        <taxon>Bacillati</taxon>
        <taxon>Actinomycetota</taxon>
        <taxon>Actinomycetes</taxon>
        <taxon>Pseudonocardiales</taxon>
        <taxon>Pseudonocardiaceae</taxon>
        <taxon>Pseudonocardia</taxon>
    </lineage>
</organism>
<feature type="transmembrane region" description="Helical" evidence="7">
    <location>
        <begin position="381"/>
        <end position="398"/>
    </location>
</feature>
<comment type="subcellular location">
    <subcellularLocation>
        <location evidence="1">Cell membrane</location>
        <topology evidence="1">Multi-pass membrane protein</topology>
    </subcellularLocation>
</comment>
<dbReference type="Pfam" id="PF05977">
    <property type="entry name" value="MFS_3"/>
    <property type="match status" value="1"/>
</dbReference>
<evidence type="ECO:0000256" key="2">
    <source>
        <dbReference type="ARBA" id="ARBA00022448"/>
    </source>
</evidence>
<dbReference type="InterPro" id="IPR010290">
    <property type="entry name" value="TM_effector"/>
</dbReference>
<comment type="caution">
    <text evidence="8">The sequence shown here is derived from an EMBL/GenBank/DDBJ whole genome shotgun (WGS) entry which is preliminary data.</text>
</comment>
<keyword evidence="3" id="KW-1003">Cell membrane</keyword>
<sequence>MRERIVAPLRSRAFRWVWGGEGLSMLGDCAFDVAFIWLVLQVTGSPVALAGAMLAQAIPRAVLMLLGGAITDRFSPRTVMLVSHLTRGAAVGALGLVAAIGDVAVWQLLLLAAVMGAAEAFFWPASGSILPSLVAARDLPRANALVGLAEQVARLAGPVLGGLAVAGAGPALVFLLNAVTFFVAAATLRAAPRAPRDPAEAATSVTAIRDEIVSGFRYAGRSWEIRVVLLLISAATLSYSGLFAVGLPALAGTFPQGALALGLLLSAWGLGQLLGTVGAGITGLPARWGILIIGVTLCEGAAFAGLGFLPNPWAAAALLVVLGIGVAYSTDVALPTFVQTRTPGELLGRVNSILNAPRVVLEPLSLALMGVVVAIDVRWGFAMAAVPMLAVGLTLLASRNARQLRMPTAAAGGTGPAASSVPVESET</sequence>
<feature type="transmembrane region" description="Helical" evidence="7">
    <location>
        <begin position="257"/>
        <end position="281"/>
    </location>
</feature>
<feature type="transmembrane region" description="Helical" evidence="7">
    <location>
        <begin position="288"/>
        <end position="309"/>
    </location>
</feature>
<evidence type="ECO:0000256" key="1">
    <source>
        <dbReference type="ARBA" id="ARBA00004651"/>
    </source>
</evidence>
<feature type="transmembrane region" description="Helical" evidence="7">
    <location>
        <begin position="163"/>
        <end position="188"/>
    </location>
</feature>
<dbReference type="Gene3D" id="1.20.1250.20">
    <property type="entry name" value="MFS general substrate transporter like domains"/>
    <property type="match status" value="1"/>
</dbReference>
<dbReference type="EMBL" id="JAAXKY010000030">
    <property type="protein sequence ID" value="NMH77790.1"/>
    <property type="molecule type" value="Genomic_DNA"/>
</dbReference>
<evidence type="ECO:0000313" key="9">
    <source>
        <dbReference type="Proteomes" id="UP001296706"/>
    </source>
</evidence>
<dbReference type="SUPFAM" id="SSF103473">
    <property type="entry name" value="MFS general substrate transporter"/>
    <property type="match status" value="1"/>
</dbReference>
<dbReference type="PANTHER" id="PTHR23513:SF6">
    <property type="entry name" value="MAJOR FACILITATOR SUPERFAMILY ASSOCIATED DOMAIN-CONTAINING PROTEIN"/>
    <property type="match status" value="1"/>
</dbReference>
<evidence type="ECO:0000313" key="8">
    <source>
        <dbReference type="EMBL" id="NMH77790.1"/>
    </source>
</evidence>
<accession>A0ABX1RBN6</accession>
<evidence type="ECO:0000256" key="7">
    <source>
        <dbReference type="SAM" id="Phobius"/>
    </source>
</evidence>
<feature type="transmembrane region" description="Helical" evidence="7">
    <location>
        <begin position="227"/>
        <end position="251"/>
    </location>
</feature>
<feature type="transmembrane region" description="Helical" evidence="7">
    <location>
        <begin position="359"/>
        <end position="375"/>
    </location>
</feature>
<dbReference type="Proteomes" id="UP001296706">
    <property type="component" value="Unassembled WGS sequence"/>
</dbReference>
<keyword evidence="9" id="KW-1185">Reference proteome</keyword>
<evidence type="ECO:0000256" key="3">
    <source>
        <dbReference type="ARBA" id="ARBA00022475"/>
    </source>
</evidence>
<dbReference type="CDD" id="cd06173">
    <property type="entry name" value="MFS_MefA_like"/>
    <property type="match status" value="1"/>
</dbReference>
<gene>
    <name evidence="8" type="ORF">HF577_11940</name>
</gene>
<evidence type="ECO:0000256" key="4">
    <source>
        <dbReference type="ARBA" id="ARBA00022692"/>
    </source>
</evidence>
<dbReference type="RefSeq" id="WP_169395867.1">
    <property type="nucleotide sequence ID" value="NZ_BAAAJH010000013.1"/>
</dbReference>
<evidence type="ECO:0000256" key="6">
    <source>
        <dbReference type="ARBA" id="ARBA00023136"/>
    </source>
</evidence>
<feature type="transmembrane region" description="Helical" evidence="7">
    <location>
        <begin position="46"/>
        <end position="70"/>
    </location>
</feature>
<protein>
    <submittedName>
        <fullName evidence="8">MFS transporter</fullName>
    </submittedName>
</protein>
<feature type="transmembrane region" description="Helical" evidence="7">
    <location>
        <begin position="315"/>
        <end position="338"/>
    </location>
</feature>
<name>A0ABX1RBN6_9PSEU</name>
<feature type="transmembrane region" description="Helical" evidence="7">
    <location>
        <begin position="91"/>
        <end position="118"/>
    </location>
</feature>
<keyword evidence="5 7" id="KW-1133">Transmembrane helix</keyword>
<keyword evidence="4 7" id="KW-0812">Transmembrane</keyword>
<keyword evidence="6 7" id="KW-0472">Membrane</keyword>